<keyword evidence="8" id="KW-0625">Polysaccharide transport</keyword>
<comment type="caution">
    <text evidence="19">The sequence shown here is derived from an EMBL/GenBank/DDBJ whole genome shotgun (WGS) entry which is preliminary data.</text>
</comment>
<feature type="domain" description="Polysaccharide export protein N-terminal" evidence="17">
    <location>
        <begin position="41"/>
        <end position="132"/>
    </location>
</feature>
<dbReference type="InterPro" id="IPR003715">
    <property type="entry name" value="Poly_export_N"/>
</dbReference>
<evidence type="ECO:0000313" key="19">
    <source>
        <dbReference type="EMBL" id="REE81631.1"/>
    </source>
</evidence>
<keyword evidence="12" id="KW-0564">Palmitate</keyword>
<evidence type="ECO:0000256" key="13">
    <source>
        <dbReference type="ARBA" id="ARBA00023237"/>
    </source>
</evidence>
<feature type="transmembrane region" description="Helical" evidence="15">
    <location>
        <begin position="237"/>
        <end position="257"/>
    </location>
</feature>
<feature type="signal peptide" evidence="16">
    <location>
        <begin position="1"/>
        <end position="21"/>
    </location>
</feature>
<evidence type="ECO:0000256" key="11">
    <source>
        <dbReference type="ARBA" id="ARBA00023136"/>
    </source>
</evidence>
<comment type="similarity">
    <text evidence="2">Belongs to the BexD/CtrA/VexA family.</text>
</comment>
<dbReference type="AlphaFoldDB" id="A0A3D9RV55"/>
<evidence type="ECO:0000313" key="20">
    <source>
        <dbReference type="Proteomes" id="UP000256429"/>
    </source>
</evidence>
<dbReference type="Pfam" id="PF22461">
    <property type="entry name" value="SLBB_2"/>
    <property type="match status" value="1"/>
</dbReference>
<keyword evidence="3" id="KW-0813">Transport</keyword>
<keyword evidence="14" id="KW-0449">Lipoprotein</keyword>
<evidence type="ECO:0000256" key="3">
    <source>
        <dbReference type="ARBA" id="ARBA00022448"/>
    </source>
</evidence>
<reference evidence="19 20" key="1">
    <citation type="submission" date="2018-08" db="EMBL/GenBank/DDBJ databases">
        <title>Genomic Encyclopedia of Type Strains, Phase III (KMG-III): the genomes of soil and plant-associated and newly described type strains.</title>
        <authorList>
            <person name="Whitman W."/>
        </authorList>
    </citation>
    <scope>NUCLEOTIDE SEQUENCE [LARGE SCALE GENOMIC DNA]</scope>
    <source>
        <strain evidence="19 20">325-5</strain>
    </source>
</reference>
<evidence type="ECO:0000256" key="12">
    <source>
        <dbReference type="ARBA" id="ARBA00023139"/>
    </source>
</evidence>
<keyword evidence="15" id="KW-1133">Transmembrane helix</keyword>
<keyword evidence="20" id="KW-1185">Reference proteome</keyword>
<keyword evidence="13" id="KW-0998">Cell outer membrane</keyword>
<dbReference type="Gene3D" id="3.30.1950.10">
    <property type="entry name" value="wza like domain"/>
    <property type="match status" value="1"/>
</dbReference>
<dbReference type="GO" id="GO:0015288">
    <property type="term" value="F:porin activity"/>
    <property type="evidence" value="ECO:0007669"/>
    <property type="project" value="UniProtKB-KW"/>
</dbReference>
<dbReference type="PANTHER" id="PTHR33619">
    <property type="entry name" value="POLYSACCHARIDE EXPORT PROTEIN GFCE-RELATED"/>
    <property type="match status" value="1"/>
</dbReference>
<dbReference type="GO" id="GO:0015159">
    <property type="term" value="F:polysaccharide transmembrane transporter activity"/>
    <property type="evidence" value="ECO:0007669"/>
    <property type="project" value="InterPro"/>
</dbReference>
<feature type="domain" description="SLBB" evidence="18">
    <location>
        <begin position="144"/>
        <end position="222"/>
    </location>
</feature>
<organism evidence="19 20">
    <name type="scientific">Lutibacter oceani</name>
    <dbReference type="NCBI Taxonomy" id="1853311"/>
    <lineage>
        <taxon>Bacteria</taxon>
        <taxon>Pseudomonadati</taxon>
        <taxon>Bacteroidota</taxon>
        <taxon>Flavobacteriia</taxon>
        <taxon>Flavobacteriales</taxon>
        <taxon>Flavobacteriaceae</taxon>
        <taxon>Lutibacter</taxon>
    </lineage>
</organism>
<evidence type="ECO:0000256" key="16">
    <source>
        <dbReference type="SAM" id="SignalP"/>
    </source>
</evidence>
<dbReference type="OrthoDB" id="1445882at2"/>
<dbReference type="Proteomes" id="UP000256429">
    <property type="component" value="Unassembled WGS sequence"/>
</dbReference>
<evidence type="ECO:0000256" key="10">
    <source>
        <dbReference type="ARBA" id="ARBA00023114"/>
    </source>
</evidence>
<keyword evidence="11 15" id="KW-0472">Membrane</keyword>
<dbReference type="InterPro" id="IPR054765">
    <property type="entry name" value="SLBB_dom"/>
</dbReference>
<evidence type="ECO:0000256" key="14">
    <source>
        <dbReference type="ARBA" id="ARBA00023288"/>
    </source>
</evidence>
<proteinExistence type="inferred from homology"/>
<dbReference type="GO" id="GO:0046930">
    <property type="term" value="C:pore complex"/>
    <property type="evidence" value="ECO:0007669"/>
    <property type="project" value="UniProtKB-KW"/>
</dbReference>
<dbReference type="Gene3D" id="3.10.560.10">
    <property type="entry name" value="Outer membrane lipoprotein wza domain like"/>
    <property type="match status" value="1"/>
</dbReference>
<dbReference type="EMBL" id="QTTQ01000010">
    <property type="protein sequence ID" value="REE81631.1"/>
    <property type="molecule type" value="Genomic_DNA"/>
</dbReference>
<gene>
    <name evidence="19" type="ORF">BX611_1166</name>
</gene>
<evidence type="ECO:0000256" key="7">
    <source>
        <dbReference type="ARBA" id="ARBA00022729"/>
    </source>
</evidence>
<comment type="subcellular location">
    <subcellularLocation>
        <location evidence="1">Cell outer membrane</location>
        <topology evidence="1">Multi-pass membrane protein</topology>
    </subcellularLocation>
</comment>
<feature type="chain" id="PRO_5017791135" evidence="16">
    <location>
        <begin position="22"/>
        <end position="260"/>
    </location>
</feature>
<evidence type="ECO:0000256" key="8">
    <source>
        <dbReference type="ARBA" id="ARBA00023047"/>
    </source>
</evidence>
<dbReference type="GO" id="GO:0009279">
    <property type="term" value="C:cell outer membrane"/>
    <property type="evidence" value="ECO:0007669"/>
    <property type="project" value="UniProtKB-SubCell"/>
</dbReference>
<evidence type="ECO:0000259" key="18">
    <source>
        <dbReference type="Pfam" id="PF22461"/>
    </source>
</evidence>
<keyword evidence="7 16" id="KW-0732">Signal</keyword>
<keyword evidence="10" id="KW-0626">Porin</keyword>
<keyword evidence="6 15" id="KW-0812">Transmembrane</keyword>
<evidence type="ECO:0000256" key="5">
    <source>
        <dbReference type="ARBA" id="ARBA00022597"/>
    </source>
</evidence>
<evidence type="ECO:0000256" key="1">
    <source>
        <dbReference type="ARBA" id="ARBA00004571"/>
    </source>
</evidence>
<evidence type="ECO:0000256" key="6">
    <source>
        <dbReference type="ARBA" id="ARBA00022692"/>
    </source>
</evidence>
<keyword evidence="9" id="KW-0406">Ion transport</keyword>
<evidence type="ECO:0000256" key="4">
    <source>
        <dbReference type="ARBA" id="ARBA00022452"/>
    </source>
</evidence>
<evidence type="ECO:0000256" key="9">
    <source>
        <dbReference type="ARBA" id="ARBA00023065"/>
    </source>
</evidence>
<keyword evidence="4" id="KW-1134">Transmembrane beta strand</keyword>
<keyword evidence="5" id="KW-0762">Sugar transport</keyword>
<evidence type="ECO:0000256" key="15">
    <source>
        <dbReference type="SAM" id="Phobius"/>
    </source>
</evidence>
<dbReference type="InterPro" id="IPR049712">
    <property type="entry name" value="Poly_export"/>
</dbReference>
<name>A0A3D9RV55_9FLAO</name>
<dbReference type="RefSeq" id="WP_115879091.1">
    <property type="nucleotide sequence ID" value="NZ_QTTQ01000010.1"/>
</dbReference>
<dbReference type="GO" id="GO:0006811">
    <property type="term" value="P:monoatomic ion transport"/>
    <property type="evidence" value="ECO:0007669"/>
    <property type="project" value="UniProtKB-KW"/>
</dbReference>
<sequence>MKKLFLSLLFLGLLSSCISTKQTTYFQGEPISKTEMYKLNNEPYRLQINDVLFIDIKANNPEIVSMFKTSAGNSSSSANQGQNLYFTGYSVDRHGNIRIPYLGDVNVLGYTEKEVREKIEIELGKFFKNPELIFVTVKLAGINFVVTGEVGSPGSINLAQNQVSIIDAISNAGEITPFGNRTAVTIIRKTIDGVKKYKLDYTKIEIFDSENFYLQPNDIVYVAPLKQKSWGTGTTGFQTFTTAVTILSFLVSSVLLVKNL</sequence>
<protein>
    <submittedName>
        <fullName evidence="19">Polysaccharide export outer membrane protein</fullName>
    </submittedName>
</protein>
<accession>A0A3D9RV55</accession>
<dbReference type="PANTHER" id="PTHR33619:SF3">
    <property type="entry name" value="POLYSACCHARIDE EXPORT PROTEIN GFCE-RELATED"/>
    <property type="match status" value="1"/>
</dbReference>
<evidence type="ECO:0000259" key="17">
    <source>
        <dbReference type="Pfam" id="PF02563"/>
    </source>
</evidence>
<dbReference type="Pfam" id="PF02563">
    <property type="entry name" value="Poly_export"/>
    <property type="match status" value="1"/>
</dbReference>
<evidence type="ECO:0000256" key="2">
    <source>
        <dbReference type="ARBA" id="ARBA00009450"/>
    </source>
</evidence>
<dbReference type="PROSITE" id="PS51257">
    <property type="entry name" value="PROKAR_LIPOPROTEIN"/>
    <property type="match status" value="1"/>
</dbReference>